<dbReference type="RefSeq" id="WP_227779298.1">
    <property type="nucleotide sequence ID" value="NZ_BAABKX010000030.1"/>
</dbReference>
<dbReference type="Pfam" id="PF07992">
    <property type="entry name" value="Pyr_redox_2"/>
    <property type="match status" value="1"/>
</dbReference>
<dbReference type="AlphaFoldDB" id="A0AAV3URK3"/>
<accession>A0AAV3URK3</accession>
<protein>
    <recommendedName>
        <fullName evidence="2 10">Dihydrolipoyl dehydrogenase</fullName>
        <ecNumber evidence="2 10">1.8.1.4</ecNumber>
    </recommendedName>
</protein>
<comment type="catalytic activity">
    <reaction evidence="9 10">
        <text>N(6)-[(R)-dihydrolipoyl]-L-lysyl-[protein] + NAD(+) = N(6)-[(R)-lipoyl]-L-lysyl-[protein] + NADH + H(+)</text>
        <dbReference type="Rhea" id="RHEA:15045"/>
        <dbReference type="Rhea" id="RHEA-COMP:10474"/>
        <dbReference type="Rhea" id="RHEA-COMP:10475"/>
        <dbReference type="ChEBI" id="CHEBI:15378"/>
        <dbReference type="ChEBI" id="CHEBI:57540"/>
        <dbReference type="ChEBI" id="CHEBI:57945"/>
        <dbReference type="ChEBI" id="CHEBI:83099"/>
        <dbReference type="ChEBI" id="CHEBI:83100"/>
        <dbReference type="EC" id="1.8.1.4"/>
    </reaction>
</comment>
<comment type="caution">
    <text evidence="13">The sequence shown here is derived from an EMBL/GenBank/DDBJ whole genome shotgun (WGS) entry which is preliminary data.</text>
</comment>
<reference evidence="13 14" key="1">
    <citation type="journal article" date="2019" name="Int. J. Syst. Evol. Microbiol.">
        <title>The Global Catalogue of Microorganisms (GCM) 10K type strain sequencing project: providing services to taxonomists for standard genome sequencing and annotation.</title>
        <authorList>
            <consortium name="The Broad Institute Genomics Platform"/>
            <consortium name="The Broad Institute Genome Sequencing Center for Infectious Disease"/>
            <person name="Wu L."/>
            <person name="Ma J."/>
        </authorList>
    </citation>
    <scope>NUCLEOTIDE SEQUENCE [LARGE SCALE GENOMIC DNA]</scope>
    <source>
        <strain evidence="13 14">JCM 17504</strain>
    </source>
</reference>
<comment type="similarity">
    <text evidence="1 10">Belongs to the class-I pyridine nucleotide-disulfide oxidoreductase family.</text>
</comment>
<keyword evidence="14" id="KW-1185">Reference proteome</keyword>
<evidence type="ECO:0000256" key="7">
    <source>
        <dbReference type="ARBA" id="ARBA00023157"/>
    </source>
</evidence>
<keyword evidence="4 10" id="KW-0274">FAD</keyword>
<dbReference type="GO" id="GO:0004148">
    <property type="term" value="F:dihydrolipoyl dehydrogenase (NADH) activity"/>
    <property type="evidence" value="ECO:0007669"/>
    <property type="project" value="UniProtKB-EC"/>
</dbReference>
<evidence type="ECO:0000256" key="3">
    <source>
        <dbReference type="ARBA" id="ARBA00022630"/>
    </source>
</evidence>
<evidence type="ECO:0000256" key="1">
    <source>
        <dbReference type="ARBA" id="ARBA00007532"/>
    </source>
</evidence>
<keyword evidence="3 10" id="KW-0285">Flavoprotein</keyword>
<feature type="domain" description="Pyridine nucleotide-disulphide oxidoreductase dimerisation" evidence="11">
    <location>
        <begin position="337"/>
        <end position="445"/>
    </location>
</feature>
<dbReference type="FunFam" id="3.30.390.30:FF:000001">
    <property type="entry name" value="Dihydrolipoyl dehydrogenase"/>
    <property type="match status" value="1"/>
</dbReference>
<dbReference type="PROSITE" id="PS00076">
    <property type="entry name" value="PYRIDINE_REDOX_1"/>
    <property type="match status" value="1"/>
</dbReference>
<evidence type="ECO:0000256" key="9">
    <source>
        <dbReference type="ARBA" id="ARBA00049187"/>
    </source>
</evidence>
<evidence type="ECO:0000256" key="10">
    <source>
        <dbReference type="RuleBase" id="RU003692"/>
    </source>
</evidence>
<gene>
    <name evidence="13" type="primary">lpdA_2</name>
    <name evidence="13" type="ORF">GCM10025751_53290</name>
</gene>
<dbReference type="NCBIfam" id="TIGR01350">
    <property type="entry name" value="lipoamide_DH"/>
    <property type="match status" value="1"/>
</dbReference>
<dbReference type="InterPro" id="IPR016156">
    <property type="entry name" value="FAD/NAD-linked_Rdtase_dimer_sf"/>
</dbReference>
<comment type="miscellaneous">
    <text evidence="10">The active site is a redox-active disulfide bond.</text>
</comment>
<dbReference type="PANTHER" id="PTHR22912">
    <property type="entry name" value="DISULFIDE OXIDOREDUCTASE"/>
    <property type="match status" value="1"/>
</dbReference>
<organism evidence="13 14">
    <name type="scientific">Haladaptatus pallidirubidus</name>
    <dbReference type="NCBI Taxonomy" id="1008152"/>
    <lineage>
        <taxon>Archaea</taxon>
        <taxon>Methanobacteriati</taxon>
        <taxon>Methanobacteriota</taxon>
        <taxon>Stenosarchaea group</taxon>
        <taxon>Halobacteria</taxon>
        <taxon>Halobacteriales</taxon>
        <taxon>Haladaptataceae</taxon>
        <taxon>Haladaptatus</taxon>
    </lineage>
</organism>
<keyword evidence="5 10" id="KW-0560">Oxidoreductase</keyword>
<comment type="cofactor">
    <cofactor evidence="10">
        <name>FAD</name>
        <dbReference type="ChEBI" id="CHEBI:57692"/>
    </cofactor>
    <text evidence="10">Binds 1 FAD per subunit.</text>
</comment>
<dbReference type="InterPro" id="IPR012999">
    <property type="entry name" value="Pyr_OxRdtase_I_AS"/>
</dbReference>
<sequence length="458" mass="48427">MDTELLVVGGGPAGYSAAIRGAQCGLSATLVDDGNIGGTCLNTGCIPSKALLSATKIVAEAERSEDLGIYSEPYVDFAEMVAWKDEVVERLTSGVEQLCQTNDVTIVDGQAHFINDHTVRVDDEDIRFDQAIVATGSRPIELPGFAYDDAPILDAAQTLSLDHVPPRLLVVGAGYIGMEISTVFARLGARVTVIELLDSVLPQYDTELTNPVREGAAKLGVDFYFNESASTWMQRDESIVVTTETQNGKSTEHEVDAVLVAVGRIPVTDGLNLESIGVELSEKGFVETDREGKTSRDHVFAIGDVAGDPMLAHAGVHEGIVAAETITDKDPASRSAIPEVVFTDPEIATVGESPTAVRERGGNPIVGQFPFSASGRAMTADKTEGFVRLVGNEEGRIVGGQIVGSDASELIGEVTVAVENGVHLADLESTAHAHPTFSEAIMEAAAQAFSKAIHTPNR</sequence>
<dbReference type="InterPro" id="IPR001100">
    <property type="entry name" value="Pyr_nuc-diS_OxRdtase"/>
</dbReference>
<dbReference type="SUPFAM" id="SSF55424">
    <property type="entry name" value="FAD/NAD-linked reductases, dimerisation (C-terminal) domain"/>
    <property type="match status" value="1"/>
</dbReference>
<dbReference type="Proteomes" id="UP001501729">
    <property type="component" value="Unassembled WGS sequence"/>
</dbReference>
<evidence type="ECO:0000256" key="5">
    <source>
        <dbReference type="ARBA" id="ARBA00023002"/>
    </source>
</evidence>
<feature type="domain" description="FAD/NAD(P)-binding" evidence="12">
    <location>
        <begin position="4"/>
        <end position="319"/>
    </location>
</feature>
<evidence type="ECO:0000256" key="2">
    <source>
        <dbReference type="ARBA" id="ARBA00012608"/>
    </source>
</evidence>
<evidence type="ECO:0000256" key="6">
    <source>
        <dbReference type="ARBA" id="ARBA00023027"/>
    </source>
</evidence>
<evidence type="ECO:0000259" key="11">
    <source>
        <dbReference type="Pfam" id="PF02852"/>
    </source>
</evidence>
<evidence type="ECO:0000313" key="14">
    <source>
        <dbReference type="Proteomes" id="UP001501729"/>
    </source>
</evidence>
<dbReference type="InterPro" id="IPR036188">
    <property type="entry name" value="FAD/NAD-bd_sf"/>
</dbReference>
<dbReference type="PIRSF" id="PIRSF000350">
    <property type="entry name" value="Mercury_reductase_MerA"/>
    <property type="match status" value="1"/>
</dbReference>
<dbReference type="InterPro" id="IPR006258">
    <property type="entry name" value="Lipoamide_DH"/>
</dbReference>
<dbReference type="PRINTS" id="PR00411">
    <property type="entry name" value="PNDRDTASEI"/>
</dbReference>
<evidence type="ECO:0000256" key="4">
    <source>
        <dbReference type="ARBA" id="ARBA00022827"/>
    </source>
</evidence>
<proteinExistence type="inferred from homology"/>
<dbReference type="EC" id="1.8.1.4" evidence="2 10"/>
<evidence type="ECO:0000259" key="12">
    <source>
        <dbReference type="Pfam" id="PF07992"/>
    </source>
</evidence>
<dbReference type="InterPro" id="IPR023753">
    <property type="entry name" value="FAD/NAD-binding_dom"/>
</dbReference>
<dbReference type="Pfam" id="PF02852">
    <property type="entry name" value="Pyr_redox_dim"/>
    <property type="match status" value="1"/>
</dbReference>
<keyword evidence="7" id="KW-1015">Disulfide bond</keyword>
<keyword evidence="8 10" id="KW-0676">Redox-active center</keyword>
<dbReference type="InterPro" id="IPR050151">
    <property type="entry name" value="Class-I_Pyr_Nuc-Dis_Oxidored"/>
</dbReference>
<dbReference type="PRINTS" id="PR00368">
    <property type="entry name" value="FADPNR"/>
</dbReference>
<evidence type="ECO:0000313" key="13">
    <source>
        <dbReference type="EMBL" id="GAA5064128.1"/>
    </source>
</evidence>
<dbReference type="GO" id="GO:0006103">
    <property type="term" value="P:2-oxoglutarate metabolic process"/>
    <property type="evidence" value="ECO:0007669"/>
    <property type="project" value="TreeGrafter"/>
</dbReference>
<dbReference type="EMBL" id="BAABKX010000030">
    <property type="protein sequence ID" value="GAA5064128.1"/>
    <property type="molecule type" value="Genomic_DNA"/>
</dbReference>
<dbReference type="PANTHER" id="PTHR22912:SF160">
    <property type="entry name" value="DIHYDROLIPOYL DEHYDROGENASE"/>
    <property type="match status" value="1"/>
</dbReference>
<evidence type="ECO:0000256" key="8">
    <source>
        <dbReference type="ARBA" id="ARBA00023284"/>
    </source>
</evidence>
<name>A0AAV3URK3_9EURY</name>
<dbReference type="Gene3D" id="3.50.50.60">
    <property type="entry name" value="FAD/NAD(P)-binding domain"/>
    <property type="match status" value="2"/>
</dbReference>
<dbReference type="GO" id="GO:0050660">
    <property type="term" value="F:flavin adenine dinucleotide binding"/>
    <property type="evidence" value="ECO:0007669"/>
    <property type="project" value="InterPro"/>
</dbReference>
<dbReference type="Gene3D" id="3.30.390.30">
    <property type="match status" value="1"/>
</dbReference>
<dbReference type="InterPro" id="IPR004099">
    <property type="entry name" value="Pyr_nucl-diS_OxRdtase_dimer"/>
</dbReference>
<keyword evidence="6 10" id="KW-0520">NAD</keyword>
<dbReference type="SUPFAM" id="SSF51905">
    <property type="entry name" value="FAD/NAD(P)-binding domain"/>
    <property type="match status" value="1"/>
</dbReference>